<reference evidence="1 2" key="1">
    <citation type="journal article" date="2006" name="Science">
        <title>Phytophthora genome sequences uncover evolutionary origins and mechanisms of pathogenesis.</title>
        <authorList>
            <person name="Tyler B.M."/>
            <person name="Tripathy S."/>
            <person name="Zhang X."/>
            <person name="Dehal P."/>
            <person name="Jiang R.H."/>
            <person name="Aerts A."/>
            <person name="Arredondo F.D."/>
            <person name="Baxter L."/>
            <person name="Bensasson D."/>
            <person name="Beynon J.L."/>
            <person name="Chapman J."/>
            <person name="Damasceno C.M."/>
            <person name="Dorrance A.E."/>
            <person name="Dou D."/>
            <person name="Dickerman A.W."/>
            <person name="Dubchak I.L."/>
            <person name="Garbelotto M."/>
            <person name="Gijzen M."/>
            <person name="Gordon S.G."/>
            <person name="Govers F."/>
            <person name="Grunwald N.J."/>
            <person name="Huang W."/>
            <person name="Ivors K.L."/>
            <person name="Jones R.W."/>
            <person name="Kamoun S."/>
            <person name="Krampis K."/>
            <person name="Lamour K.H."/>
            <person name="Lee M.K."/>
            <person name="McDonald W.H."/>
            <person name="Medina M."/>
            <person name="Meijer H.J."/>
            <person name="Nordberg E.K."/>
            <person name="Maclean D.J."/>
            <person name="Ospina-Giraldo M.D."/>
            <person name="Morris P.F."/>
            <person name="Phuntumart V."/>
            <person name="Putnam N.H."/>
            <person name="Rash S."/>
            <person name="Rose J.K."/>
            <person name="Sakihama Y."/>
            <person name="Salamov A.A."/>
            <person name="Savidor A."/>
            <person name="Scheuring C.F."/>
            <person name="Smith B.M."/>
            <person name="Sobral B.W."/>
            <person name="Terry A."/>
            <person name="Torto-Alalibo T.A."/>
            <person name="Win J."/>
            <person name="Xu Z."/>
            <person name="Zhang H."/>
            <person name="Grigoriev I.V."/>
            <person name="Rokhsar D.S."/>
            <person name="Boore J.L."/>
        </authorList>
    </citation>
    <scope>NUCLEOTIDE SEQUENCE [LARGE SCALE GENOMIC DNA]</scope>
    <source>
        <strain evidence="1 2">P6497</strain>
    </source>
</reference>
<dbReference type="InParanoid" id="G4ZM11"/>
<keyword evidence="2" id="KW-1185">Reference proteome</keyword>
<proteinExistence type="predicted"/>
<dbReference type="Proteomes" id="UP000002640">
    <property type="component" value="Unassembled WGS sequence"/>
</dbReference>
<sequence>MVKEHLRKEDLLAIVLWLEHRPNFEKCFGVSKQTSVGKKPASKSDGFREMAAALQRMKDRFQTYKARFMKAKEYEASTGAGITPDDEAAGVYAETGEYVSLVLQNGRTVLLY</sequence>
<dbReference type="RefSeq" id="XP_009529388.1">
    <property type="nucleotide sequence ID" value="XM_009531093.1"/>
</dbReference>
<dbReference type="EMBL" id="JH159155">
    <property type="protein sequence ID" value="EGZ15639.1"/>
    <property type="molecule type" value="Genomic_DNA"/>
</dbReference>
<accession>G4ZM11</accession>
<dbReference type="GeneID" id="20646726"/>
<dbReference type="OMA" id="FMKAKEY"/>
<organism evidence="1 2">
    <name type="scientific">Phytophthora sojae (strain P6497)</name>
    <name type="common">Soybean stem and root rot agent</name>
    <name type="synonym">Phytophthora megasperma f. sp. glycines</name>
    <dbReference type="NCBI Taxonomy" id="1094619"/>
    <lineage>
        <taxon>Eukaryota</taxon>
        <taxon>Sar</taxon>
        <taxon>Stramenopiles</taxon>
        <taxon>Oomycota</taxon>
        <taxon>Peronosporomycetes</taxon>
        <taxon>Peronosporales</taxon>
        <taxon>Peronosporaceae</taxon>
        <taxon>Phytophthora</taxon>
    </lineage>
</organism>
<protein>
    <submittedName>
        <fullName evidence="1">Uncharacterized protein</fullName>
    </submittedName>
</protein>
<evidence type="ECO:0000313" key="1">
    <source>
        <dbReference type="EMBL" id="EGZ15639.1"/>
    </source>
</evidence>
<gene>
    <name evidence="1" type="ORF">PHYSODRAFT_333862</name>
</gene>
<name>G4ZM11_PHYSP</name>
<dbReference type="AlphaFoldDB" id="G4ZM11"/>
<dbReference type="KEGG" id="psoj:PHYSODRAFT_333862"/>
<evidence type="ECO:0000313" key="2">
    <source>
        <dbReference type="Proteomes" id="UP000002640"/>
    </source>
</evidence>